<keyword evidence="5" id="KW-1133">Transmembrane helix</keyword>
<dbReference type="Gene3D" id="3.40.50.300">
    <property type="entry name" value="P-loop containing nucleotide triphosphate hydrolases"/>
    <property type="match status" value="1"/>
</dbReference>
<keyword evidence="2" id="KW-0547">Nucleotide-binding</keyword>
<dbReference type="InterPro" id="IPR006703">
    <property type="entry name" value="G_AIG1"/>
</dbReference>
<name>A0A8C1PBX5_CYPCA</name>
<dbReference type="Ensembl" id="ENSCCRT00010113383.1">
    <property type="protein sequence ID" value="ENSCCRP00010102069.1"/>
    <property type="gene ID" value="ENSCCRG00010044932.1"/>
</dbReference>
<proteinExistence type="inferred from homology"/>
<feature type="domain" description="AIG1-type G" evidence="6">
    <location>
        <begin position="12"/>
        <end position="214"/>
    </location>
</feature>
<dbReference type="PANTHER" id="PTHR10903">
    <property type="entry name" value="GTPASE, IMAP FAMILY MEMBER-RELATED"/>
    <property type="match status" value="1"/>
</dbReference>
<dbReference type="InterPro" id="IPR045058">
    <property type="entry name" value="GIMA/IAN/Toc"/>
</dbReference>
<feature type="compositionally biased region" description="Basic and acidic residues" evidence="4">
    <location>
        <begin position="215"/>
        <end position="245"/>
    </location>
</feature>
<dbReference type="PROSITE" id="PS51720">
    <property type="entry name" value="G_AIG1"/>
    <property type="match status" value="1"/>
</dbReference>
<keyword evidence="8" id="KW-1185">Reference proteome</keyword>
<evidence type="ECO:0000259" key="6">
    <source>
        <dbReference type="PROSITE" id="PS51720"/>
    </source>
</evidence>
<evidence type="ECO:0000256" key="3">
    <source>
        <dbReference type="ARBA" id="ARBA00023134"/>
    </source>
</evidence>
<evidence type="ECO:0000256" key="4">
    <source>
        <dbReference type="SAM" id="MobiDB-lite"/>
    </source>
</evidence>
<keyword evidence="5" id="KW-0472">Membrane</keyword>
<evidence type="ECO:0000256" key="1">
    <source>
        <dbReference type="ARBA" id="ARBA00008535"/>
    </source>
</evidence>
<comment type="similarity">
    <text evidence="1">Belongs to the TRAFAC class TrmE-Era-EngA-EngB-Septin-like GTPase superfamily. AIG1/Toc34/Toc159-like paraseptin GTPase family. IAN subfamily.</text>
</comment>
<dbReference type="SUPFAM" id="SSF52540">
    <property type="entry name" value="P-loop containing nucleoside triphosphate hydrolases"/>
    <property type="match status" value="1"/>
</dbReference>
<evidence type="ECO:0000313" key="8">
    <source>
        <dbReference type="Proteomes" id="UP000694427"/>
    </source>
</evidence>
<evidence type="ECO:0000256" key="2">
    <source>
        <dbReference type="ARBA" id="ARBA00022741"/>
    </source>
</evidence>
<reference evidence="7" key="2">
    <citation type="submission" date="2025-09" db="UniProtKB">
        <authorList>
            <consortium name="Ensembl"/>
        </authorList>
    </citation>
    <scope>IDENTIFICATION</scope>
</reference>
<dbReference type="CDD" id="cd01852">
    <property type="entry name" value="AIG1"/>
    <property type="match status" value="1"/>
</dbReference>
<dbReference type="Pfam" id="PF04548">
    <property type="entry name" value="AIG1"/>
    <property type="match status" value="1"/>
</dbReference>
<sequence length="285" mass="33217">LKNHHGKYCSMEEDLRIVLLGKTGSGKSSTVNTILGKDVFEVRFYSESTTQQCEKHEGNVGGRNISVIDTPGLFHTSLTEDDLKAELEKCLEMSAPGPHVFLLVIRLDRFTEEEENTVKWIQKNFGEEAKRFTMLLFTGADQLEKPLDESLQESIKMSELLSVDKRKSAYHSFDNTVKNDQAQVTELLKKIKKMMNNHERMNEYYTEEMYQETQSKIREEEERRKQEEEKNKQEQEKKNQGEKEEKRKKDLALKILKIAIPFVILIGAHLWCCKTFFGGKLFTFY</sequence>
<protein>
    <recommendedName>
        <fullName evidence="6">AIG1-type G domain-containing protein</fullName>
    </recommendedName>
</protein>
<evidence type="ECO:0000256" key="5">
    <source>
        <dbReference type="SAM" id="Phobius"/>
    </source>
</evidence>
<keyword evidence="5" id="KW-0812">Transmembrane</keyword>
<feature type="region of interest" description="Disordered" evidence="4">
    <location>
        <begin position="203"/>
        <end position="245"/>
    </location>
</feature>
<dbReference type="Proteomes" id="UP000694427">
    <property type="component" value="Unplaced"/>
</dbReference>
<evidence type="ECO:0000313" key="7">
    <source>
        <dbReference type="Ensembl" id="ENSCCRP00010102069.1"/>
    </source>
</evidence>
<dbReference type="GO" id="GO:0005525">
    <property type="term" value="F:GTP binding"/>
    <property type="evidence" value="ECO:0007669"/>
    <property type="project" value="UniProtKB-KW"/>
</dbReference>
<dbReference type="InterPro" id="IPR027417">
    <property type="entry name" value="P-loop_NTPase"/>
</dbReference>
<dbReference type="AlphaFoldDB" id="A0A8C1PBX5"/>
<organism evidence="7 8">
    <name type="scientific">Cyprinus carpio</name>
    <name type="common">Common carp</name>
    <dbReference type="NCBI Taxonomy" id="7962"/>
    <lineage>
        <taxon>Eukaryota</taxon>
        <taxon>Metazoa</taxon>
        <taxon>Chordata</taxon>
        <taxon>Craniata</taxon>
        <taxon>Vertebrata</taxon>
        <taxon>Euteleostomi</taxon>
        <taxon>Actinopterygii</taxon>
        <taxon>Neopterygii</taxon>
        <taxon>Teleostei</taxon>
        <taxon>Ostariophysi</taxon>
        <taxon>Cypriniformes</taxon>
        <taxon>Cyprinidae</taxon>
        <taxon>Cyprininae</taxon>
        <taxon>Cyprinus</taxon>
    </lineage>
</organism>
<dbReference type="PANTHER" id="PTHR10903:SF188">
    <property type="entry name" value="GTPASE IMAP FAMILY MEMBER 2-LIKE-RELATED"/>
    <property type="match status" value="1"/>
</dbReference>
<accession>A0A8C1PBX5</accession>
<reference evidence="7" key="1">
    <citation type="submission" date="2025-08" db="UniProtKB">
        <authorList>
            <consortium name="Ensembl"/>
        </authorList>
    </citation>
    <scope>IDENTIFICATION</scope>
</reference>
<dbReference type="FunFam" id="3.40.50.300:FF:000366">
    <property type="entry name" value="GTPase, IMAP family member 2"/>
    <property type="match status" value="1"/>
</dbReference>
<keyword evidence="3" id="KW-0342">GTP-binding</keyword>
<feature type="transmembrane region" description="Helical" evidence="5">
    <location>
        <begin position="255"/>
        <end position="277"/>
    </location>
</feature>